<dbReference type="InterPro" id="IPR014718">
    <property type="entry name" value="GH-type_carb-bd"/>
</dbReference>
<accession>A0A6G7YAP7</accession>
<dbReference type="InterPro" id="IPR012970">
    <property type="entry name" value="Lyase_8_alpha_N"/>
</dbReference>
<comment type="similarity">
    <text evidence="1">Belongs to the polysaccharide lyase 8 family.</text>
</comment>
<dbReference type="KEGG" id="prv:G7070_17430"/>
<dbReference type="Pfam" id="PF02278">
    <property type="entry name" value="Lyase_8"/>
    <property type="match status" value="1"/>
</dbReference>
<evidence type="ECO:0000256" key="6">
    <source>
        <dbReference type="SAM" id="SignalP"/>
    </source>
</evidence>
<proteinExistence type="inferred from homology"/>
<reference evidence="10 11" key="1">
    <citation type="submission" date="2020-03" db="EMBL/GenBank/DDBJ databases">
        <title>Propioniciclava sp. nov., isolated from Hydrophilus acuminatus.</title>
        <authorList>
            <person name="Hyun D.-W."/>
            <person name="Bae J.-W."/>
        </authorList>
    </citation>
    <scope>NUCLEOTIDE SEQUENCE [LARGE SCALE GENOMIC DNA]</scope>
    <source>
        <strain evidence="10 11">HDW11</strain>
    </source>
</reference>
<feature type="active site" evidence="4">
    <location>
        <position position="280"/>
    </location>
</feature>
<dbReference type="InterPro" id="IPR011071">
    <property type="entry name" value="Lyase_8-like_C"/>
</dbReference>
<dbReference type="PANTHER" id="PTHR38481:SF1">
    <property type="entry name" value="HYALURONATE LYASE"/>
    <property type="match status" value="1"/>
</dbReference>
<keyword evidence="3 10" id="KW-0456">Lyase</keyword>
<evidence type="ECO:0000256" key="4">
    <source>
        <dbReference type="PIRSR" id="PIRSR638970-1"/>
    </source>
</evidence>
<dbReference type="GO" id="GO:0005975">
    <property type="term" value="P:carbohydrate metabolic process"/>
    <property type="evidence" value="ECO:0007669"/>
    <property type="project" value="InterPro"/>
</dbReference>
<feature type="chain" id="PRO_5039599970" evidence="6">
    <location>
        <begin position="28"/>
        <end position="799"/>
    </location>
</feature>
<dbReference type="InterPro" id="IPR004103">
    <property type="entry name" value="Lyase_8_C"/>
</dbReference>
<dbReference type="SUPFAM" id="SSF49863">
    <property type="entry name" value="Hyaluronate lyase-like, C-terminal domain"/>
    <property type="match status" value="1"/>
</dbReference>
<keyword evidence="11" id="KW-1185">Reference proteome</keyword>
<organism evidence="10 11">
    <name type="scientific">Propioniciclava coleopterorum</name>
    <dbReference type="NCBI Taxonomy" id="2714937"/>
    <lineage>
        <taxon>Bacteria</taxon>
        <taxon>Bacillati</taxon>
        <taxon>Actinomycetota</taxon>
        <taxon>Actinomycetes</taxon>
        <taxon>Propionibacteriales</taxon>
        <taxon>Propionibacteriaceae</taxon>
        <taxon>Propioniciclava</taxon>
    </lineage>
</organism>
<dbReference type="InterPro" id="IPR003159">
    <property type="entry name" value="Lyase_8_central_dom"/>
</dbReference>
<dbReference type="SUPFAM" id="SSF48230">
    <property type="entry name" value="Chondroitin AC/alginate lyase"/>
    <property type="match status" value="1"/>
</dbReference>
<evidence type="ECO:0000259" key="8">
    <source>
        <dbReference type="Pfam" id="PF02884"/>
    </source>
</evidence>
<feature type="signal peptide" evidence="6">
    <location>
        <begin position="1"/>
        <end position="27"/>
    </location>
</feature>
<feature type="domain" description="Polysaccharide lyase 8 N-terminal alpha-helical" evidence="9">
    <location>
        <begin position="48"/>
        <end position="371"/>
    </location>
</feature>
<feature type="active site" evidence="4">
    <location>
        <position position="271"/>
    </location>
</feature>
<dbReference type="GO" id="GO:0005576">
    <property type="term" value="C:extracellular region"/>
    <property type="evidence" value="ECO:0007669"/>
    <property type="project" value="InterPro"/>
</dbReference>
<feature type="active site" evidence="4">
    <location>
        <position position="334"/>
    </location>
</feature>
<dbReference type="InterPro" id="IPR038970">
    <property type="entry name" value="Lyase_8"/>
</dbReference>
<dbReference type="InterPro" id="IPR008929">
    <property type="entry name" value="Chondroitin_lyas"/>
</dbReference>
<dbReference type="InterPro" id="IPR006311">
    <property type="entry name" value="TAT_signal"/>
</dbReference>
<gene>
    <name evidence="10" type="ORF">G7070_17430</name>
</gene>
<name>A0A6G7YAP7_9ACTN</name>
<dbReference type="GO" id="GO:0016837">
    <property type="term" value="F:carbon-oxygen lyase activity, acting on polysaccharides"/>
    <property type="evidence" value="ECO:0007669"/>
    <property type="project" value="UniProtKB-ARBA"/>
</dbReference>
<dbReference type="InterPro" id="IPR011013">
    <property type="entry name" value="Gal_mutarotase_sf_dom"/>
</dbReference>
<dbReference type="Gene3D" id="2.70.98.10">
    <property type="match status" value="1"/>
</dbReference>
<dbReference type="RefSeq" id="WP_166234814.1">
    <property type="nucleotide sequence ID" value="NZ_CP049865.1"/>
</dbReference>
<feature type="domain" description="Polysaccharide lyase family 8 central" evidence="7">
    <location>
        <begin position="415"/>
        <end position="674"/>
    </location>
</feature>
<evidence type="ECO:0000256" key="1">
    <source>
        <dbReference type="ARBA" id="ARBA00006699"/>
    </source>
</evidence>
<feature type="region of interest" description="Disordered" evidence="5">
    <location>
        <begin position="490"/>
        <end position="513"/>
    </location>
</feature>
<dbReference type="AlphaFoldDB" id="A0A6G7YAP7"/>
<evidence type="ECO:0000313" key="11">
    <source>
        <dbReference type="Proteomes" id="UP000501058"/>
    </source>
</evidence>
<evidence type="ECO:0000256" key="2">
    <source>
        <dbReference type="ARBA" id="ARBA00022729"/>
    </source>
</evidence>
<dbReference type="Pfam" id="PF02884">
    <property type="entry name" value="Lyase_8_C"/>
    <property type="match status" value="1"/>
</dbReference>
<evidence type="ECO:0000256" key="5">
    <source>
        <dbReference type="SAM" id="MobiDB-lite"/>
    </source>
</evidence>
<feature type="domain" description="Polysaccharide lyase family 8 C-terminal" evidence="8">
    <location>
        <begin position="689"/>
        <end position="750"/>
    </location>
</feature>
<keyword evidence="2 6" id="KW-0732">Signal</keyword>
<dbReference type="GO" id="GO:0030246">
    <property type="term" value="F:carbohydrate binding"/>
    <property type="evidence" value="ECO:0007669"/>
    <property type="project" value="InterPro"/>
</dbReference>
<dbReference type="PANTHER" id="PTHR38481">
    <property type="entry name" value="HYALURONATE LYASE"/>
    <property type="match status" value="1"/>
</dbReference>
<sequence length="799" mass="85246">MTALSRRTVLQGAGATALAIALGPVFARSAAAAPLLTAPDLEKLRLRWVDDLTSRTVIAASPAAFAAQIRTMDSGVDKRLAAISPTATRYFADKDWAVGATPTVKSNNMRLTYSDLQTMATAYATPGSRHQGSARVLAAVRAGLKHMDETVYNTRTVWFGNWWSWMIGATKPLADIMALLHDELDQSEIDAYCAAMDHFLPQRDPQLQIHPNGVQSSDGANRVDICRAFIVRSIVQPDTALLQASVAALSPTWQYVTSGNGFFADGSFVQHSTIGYTGTYGLVLLEGLSKLFALLADTGYDITDPSRVNLTRAIEDSYAPFMFQGQMMDAVRGRAVARPQERSIDNGDQLIEYTLRMAKAVDATTAARWRGLARQWIESNGAAKIAKTTNIGRLALVTELLASDVAPVADPVGTRLFPAMDRAVHRGADGTWAATVAMCSRRIAWHEGTEAENFAGVKTSQGMTYLYLGGDDDHFDDEFWSTSDLAAPPGATVDLTPLPRNPEGTWGDRTPANEWTGGVTFEGMGWASMHLIGPGGTGLRARKSWLFLPDRVVALGADIATASAGAVRTIVEHRNLGTTPRALVLDGRPVTDPRTVQDARWAHLDGVGGYVLLQDGSLTASVAERTGSWLDNSTSTVAGSGDPRRRTYATLAWEHGTGAAASGGYAYVLLPGASVARTQEVARKAGVAVLRNDAVAQAVQIDKHVMAASFWKPGEAGHLAAASACCLFTRSTNGMTAVAVSDPTQEQDAVEFTVLGRKLGRATGQDRARVTVVGSTGAGTTVRVDVRGLGGLTAEFKLH</sequence>
<dbReference type="Gene3D" id="1.50.10.100">
    <property type="entry name" value="Chondroitin AC/alginate lyase"/>
    <property type="match status" value="1"/>
</dbReference>
<evidence type="ECO:0000259" key="7">
    <source>
        <dbReference type="Pfam" id="PF02278"/>
    </source>
</evidence>
<protein>
    <submittedName>
        <fullName evidence="10">Polysaccharide lyase 8 family protein</fullName>
    </submittedName>
</protein>
<dbReference type="EMBL" id="CP049865">
    <property type="protein sequence ID" value="QIK73721.1"/>
    <property type="molecule type" value="Genomic_DNA"/>
</dbReference>
<evidence type="ECO:0000313" key="10">
    <source>
        <dbReference type="EMBL" id="QIK73721.1"/>
    </source>
</evidence>
<dbReference type="Proteomes" id="UP000501058">
    <property type="component" value="Chromosome"/>
</dbReference>
<dbReference type="SUPFAM" id="SSF74650">
    <property type="entry name" value="Galactose mutarotase-like"/>
    <property type="match status" value="1"/>
</dbReference>
<dbReference type="Pfam" id="PF08124">
    <property type="entry name" value="Lyase_8_N"/>
    <property type="match status" value="1"/>
</dbReference>
<dbReference type="CDD" id="cd01083">
    <property type="entry name" value="GAG_Lyase"/>
    <property type="match status" value="1"/>
</dbReference>
<evidence type="ECO:0000256" key="3">
    <source>
        <dbReference type="ARBA" id="ARBA00023239"/>
    </source>
</evidence>
<dbReference type="PROSITE" id="PS51318">
    <property type="entry name" value="TAT"/>
    <property type="match status" value="1"/>
</dbReference>
<dbReference type="Gene3D" id="2.60.220.10">
    <property type="entry name" value="Polysaccharide lyase family 8-like, C-terminal"/>
    <property type="match status" value="1"/>
</dbReference>
<evidence type="ECO:0000259" key="9">
    <source>
        <dbReference type="Pfam" id="PF08124"/>
    </source>
</evidence>